<name>A0AAV4MT92_CAEEX</name>
<keyword evidence="3" id="KW-1185">Reference proteome</keyword>
<proteinExistence type="predicted"/>
<dbReference type="EMBL" id="BPLR01020189">
    <property type="protein sequence ID" value="GIX75691.1"/>
    <property type="molecule type" value="Genomic_DNA"/>
</dbReference>
<protein>
    <submittedName>
        <fullName evidence="2">Uncharacterized protein</fullName>
    </submittedName>
</protein>
<dbReference type="InterPro" id="IPR029083">
    <property type="entry name" value="Imm32"/>
</dbReference>
<feature type="region of interest" description="Disordered" evidence="1">
    <location>
        <begin position="1"/>
        <end position="31"/>
    </location>
</feature>
<dbReference type="Proteomes" id="UP001054945">
    <property type="component" value="Unassembled WGS sequence"/>
</dbReference>
<dbReference type="Pfam" id="PF15566">
    <property type="entry name" value="Imm32"/>
    <property type="match status" value="1"/>
</dbReference>
<accession>A0AAV4MT92</accession>
<reference evidence="2 3" key="1">
    <citation type="submission" date="2021-06" db="EMBL/GenBank/DDBJ databases">
        <title>Caerostris extrusa draft genome.</title>
        <authorList>
            <person name="Kono N."/>
            <person name="Arakawa K."/>
        </authorList>
    </citation>
    <scope>NUCLEOTIDE SEQUENCE [LARGE SCALE GENOMIC DNA]</scope>
</reference>
<evidence type="ECO:0000256" key="1">
    <source>
        <dbReference type="SAM" id="MobiDB-lite"/>
    </source>
</evidence>
<organism evidence="2 3">
    <name type="scientific">Caerostris extrusa</name>
    <name type="common">Bark spider</name>
    <name type="synonym">Caerostris bankana</name>
    <dbReference type="NCBI Taxonomy" id="172846"/>
    <lineage>
        <taxon>Eukaryota</taxon>
        <taxon>Metazoa</taxon>
        <taxon>Ecdysozoa</taxon>
        <taxon>Arthropoda</taxon>
        <taxon>Chelicerata</taxon>
        <taxon>Arachnida</taxon>
        <taxon>Araneae</taxon>
        <taxon>Araneomorphae</taxon>
        <taxon>Entelegynae</taxon>
        <taxon>Araneoidea</taxon>
        <taxon>Araneidae</taxon>
        <taxon>Caerostris</taxon>
    </lineage>
</organism>
<sequence>MNGVGRGRAPPPRPIRHLEEETNVPRSRGQADLIPEGLIAVARQLITVRSKAHKEGGKGDHVVVESRSRGQADLIPEGLIAVARQLITVRSKADEKGDGSRGRARSRGQADLIPEGLIAVARQLITVRSKADTEGGGVSRGRGMLEALPFFPLLFNYVRERR</sequence>
<comment type="caution">
    <text evidence="2">The sequence shown here is derived from an EMBL/GenBank/DDBJ whole genome shotgun (WGS) entry which is preliminary data.</text>
</comment>
<dbReference type="AlphaFoldDB" id="A0AAV4MT92"/>
<gene>
    <name evidence="2" type="ORF">CEXT_223921</name>
</gene>
<evidence type="ECO:0000313" key="3">
    <source>
        <dbReference type="Proteomes" id="UP001054945"/>
    </source>
</evidence>
<evidence type="ECO:0000313" key="2">
    <source>
        <dbReference type="EMBL" id="GIX75691.1"/>
    </source>
</evidence>